<sequence>MVTDFRDGCSATYFKKKAIVVARRLHCSAKFGATLEMFVDELPDMPRIIGYEVVGGVSKSKSLNIGMFKKTWKFHKDLPPTPVYAYGLDQDKATVPGPTIEALHGVNTDVTWQNHLPPNHILPWDPTIPSALPNKTNGIPTVVHLHGGIHASDSDGHANSWFTAGFQQKGPTWTKEVSHYPNNQHPGNLWYHDHAMGLTRVNLLAGLIGAYIIRDPSLEVSLRLPQGDAFDRPLIVFDRSFRIDGSIYMNSSGNNPSVHPQWQPEYFGDTIIVNGKAWPRLTVQKRKYRFRIINASNARFFRFFFTNGLKFIHVGSDSAYIENPVETKEILLGPSEITDIIVDFSKSGKNVVILANNAPYPFPSGDKVNKANSNIMKFIISSNKTVDESMIPKTLIKYPTGDLSSVSQTRHIAMYEYTSGTHGPTHLLINGKPYEAPVTETPKVGSTEVWYVINLTEDNHPLHIHLGLFKVLDQTELVKPKEFKECMTKLNDAIKCNVGKYTRGKKETVPTHERGWKNVYKMSPGFVTKIVVSEQRKKIDMERTLFHKILILFAIICSIACSLASDNLIDASKLKMFVDELPDMPRIRGYEVVGDVAKSKSLNIGMYKKKWKFHRDLPPTPVYAYGLDHRRATVPGPTIEAIHSVNTYVTWQNHLPPNHILPWDPTIPSALPNKSHGIPTVVHLHGGIHAPESDGNANSWFTAGFKRRGPTWTSKVSHYPNHQHPGNLWYHDHAMGLTRVNLLAGLIGSYIIRHPSVEVPLRLPHGRHYDRPLIIFDRSFRTDGSIYMNSTGNNPSIHPQWQPEYFGDAIIVNGKAWPRLTVRKRKYRFRIINASNARFFRFFFTNGLRFFHVGSDSAYIEKPVETNVTLLGPSEITDIIVDFSKSRSKVAILANDAPYPYPSGDKVNEANSKVMKFFISPKRTVDKSRIPKTLIKYPSGHLSSVSQTRYIAMYEYASSTDEPTHLLLNGKSYDAPATETPKVGSTEVWYVINLTEDNHPLHVHLGLFKVLDQTKLVKVEEFKKCMTKLNDAIKCNVGNHTRGEKLTVPAHERGWKNVYKMNPGFVTKIVVRFSYIHTNVSYGFDATAEPENTNLGKSPWSRLNKHHQKYPHQSLEVIPTMFARHHELVESLTELGVHLLTRGLLGRLNFHQKITLTDLWYSLRERSLDTYSLDEIIVGSGKPGAVGSIETGAVSLWRFKSLIRVFFPLFTEGLVECA</sequence>
<keyword evidence="7" id="KW-0560">Oxidoreductase</keyword>
<reference evidence="13 14" key="1">
    <citation type="submission" date="2024-03" db="EMBL/GenBank/DDBJ databases">
        <authorList>
            <person name="Martinez-Hernandez J."/>
        </authorList>
    </citation>
    <scope>NUCLEOTIDE SEQUENCE [LARGE SCALE GENOMIC DNA]</scope>
</reference>
<dbReference type="CDD" id="cd13844">
    <property type="entry name" value="CuRO_1_BOD_CotA_like"/>
    <property type="match status" value="2"/>
</dbReference>
<dbReference type="InterPro" id="IPR008972">
    <property type="entry name" value="Cupredoxin"/>
</dbReference>
<dbReference type="Proteomes" id="UP001497480">
    <property type="component" value="Unassembled WGS sequence"/>
</dbReference>
<keyword evidence="9" id="KW-0472">Membrane</keyword>
<comment type="caution">
    <text evidence="13">The sequence shown here is derived from an EMBL/GenBank/DDBJ whole genome shotgun (WGS) entry which is preliminary data.</text>
</comment>
<comment type="subcellular location">
    <subcellularLocation>
        <location evidence="2">Endoplasmic reticulum membrane</location>
        <topology evidence="2">Peripheral membrane protein</topology>
    </subcellularLocation>
</comment>
<proteinExistence type="inferred from homology"/>
<feature type="domain" description="Plastocyanin-like" evidence="12">
    <location>
        <begin position="956"/>
        <end position="1067"/>
    </location>
</feature>
<dbReference type="AlphaFoldDB" id="A0AAV1XGR5"/>
<dbReference type="PANTHER" id="PTHR48461">
    <property type="entry name" value="MULTICOPPER OXIDASE LPR1-LIKE"/>
    <property type="match status" value="1"/>
</dbReference>
<evidence type="ECO:0000313" key="14">
    <source>
        <dbReference type="Proteomes" id="UP001497480"/>
    </source>
</evidence>
<keyword evidence="10" id="KW-0325">Glycoprotein</keyword>
<dbReference type="EMBL" id="CAXHTB010000015">
    <property type="protein sequence ID" value="CAL0320766.1"/>
    <property type="molecule type" value="Genomic_DNA"/>
</dbReference>
<name>A0AAV1XGR5_LUPLU</name>
<dbReference type="Gene3D" id="2.60.40.420">
    <property type="entry name" value="Cupredoxins - blue copper proteins"/>
    <property type="match status" value="6"/>
</dbReference>
<dbReference type="SUPFAM" id="SSF49503">
    <property type="entry name" value="Cupredoxins"/>
    <property type="match status" value="6"/>
</dbReference>
<dbReference type="InterPro" id="IPR001117">
    <property type="entry name" value="Cu-oxidase_2nd"/>
</dbReference>
<dbReference type="InterPro" id="IPR011706">
    <property type="entry name" value="Cu-oxidase_C"/>
</dbReference>
<feature type="domain" description="Plastocyanin-like" evidence="11">
    <location>
        <begin position="807"/>
        <end position="895"/>
    </location>
</feature>
<evidence type="ECO:0000256" key="4">
    <source>
        <dbReference type="ARBA" id="ARBA00022723"/>
    </source>
</evidence>
<dbReference type="GO" id="GO:0016491">
    <property type="term" value="F:oxidoreductase activity"/>
    <property type="evidence" value="ECO:0007669"/>
    <property type="project" value="UniProtKB-KW"/>
</dbReference>
<evidence type="ECO:0000256" key="8">
    <source>
        <dbReference type="ARBA" id="ARBA00023008"/>
    </source>
</evidence>
<organism evidence="13 14">
    <name type="scientific">Lupinus luteus</name>
    <name type="common">European yellow lupine</name>
    <dbReference type="NCBI Taxonomy" id="3873"/>
    <lineage>
        <taxon>Eukaryota</taxon>
        <taxon>Viridiplantae</taxon>
        <taxon>Streptophyta</taxon>
        <taxon>Embryophyta</taxon>
        <taxon>Tracheophyta</taxon>
        <taxon>Spermatophyta</taxon>
        <taxon>Magnoliopsida</taxon>
        <taxon>eudicotyledons</taxon>
        <taxon>Gunneridae</taxon>
        <taxon>Pentapetalae</taxon>
        <taxon>rosids</taxon>
        <taxon>fabids</taxon>
        <taxon>Fabales</taxon>
        <taxon>Fabaceae</taxon>
        <taxon>Papilionoideae</taxon>
        <taxon>50 kb inversion clade</taxon>
        <taxon>genistoids sensu lato</taxon>
        <taxon>core genistoids</taxon>
        <taxon>Genisteae</taxon>
        <taxon>Lupinus</taxon>
    </lineage>
</organism>
<evidence type="ECO:0000256" key="5">
    <source>
        <dbReference type="ARBA" id="ARBA00022729"/>
    </source>
</evidence>
<evidence type="ECO:0000256" key="9">
    <source>
        <dbReference type="ARBA" id="ARBA00023136"/>
    </source>
</evidence>
<dbReference type="FunFam" id="2.60.40.420:FF:000081">
    <property type="entry name" value="Spore coat protein A"/>
    <property type="match status" value="1"/>
</dbReference>
<evidence type="ECO:0000259" key="11">
    <source>
        <dbReference type="Pfam" id="PF00394"/>
    </source>
</evidence>
<dbReference type="InterPro" id="IPR052152">
    <property type="entry name" value="LPR1/LPR2"/>
</dbReference>
<keyword evidence="6" id="KW-0256">Endoplasmic reticulum</keyword>
<dbReference type="PANTHER" id="PTHR48461:SF1">
    <property type="entry name" value="MULTICOPPER OXIDASE LPR1-LIKE"/>
    <property type="match status" value="1"/>
</dbReference>
<dbReference type="GO" id="GO:0005507">
    <property type="term" value="F:copper ion binding"/>
    <property type="evidence" value="ECO:0007669"/>
    <property type="project" value="InterPro"/>
</dbReference>
<keyword evidence="14" id="KW-1185">Reference proteome</keyword>
<dbReference type="Pfam" id="PF00394">
    <property type="entry name" value="Cu-oxidase"/>
    <property type="match status" value="2"/>
</dbReference>
<evidence type="ECO:0000256" key="3">
    <source>
        <dbReference type="ARBA" id="ARBA00010609"/>
    </source>
</evidence>
<keyword evidence="4" id="KW-0479">Metal-binding</keyword>
<gene>
    <name evidence="13" type="ORF">LLUT_LOCUS21826</name>
</gene>
<keyword evidence="8" id="KW-0186">Copper</keyword>
<evidence type="ECO:0000259" key="12">
    <source>
        <dbReference type="Pfam" id="PF07731"/>
    </source>
</evidence>
<dbReference type="FunFam" id="2.60.40.420:FF:000087">
    <property type="entry name" value="Spore coat protein A"/>
    <property type="match status" value="2"/>
</dbReference>
<dbReference type="GO" id="GO:0016036">
    <property type="term" value="P:cellular response to phosphate starvation"/>
    <property type="evidence" value="ECO:0007669"/>
    <property type="project" value="InterPro"/>
</dbReference>
<dbReference type="CDD" id="cd13868">
    <property type="entry name" value="CuRO_2_CotA_like"/>
    <property type="match status" value="2"/>
</dbReference>
<dbReference type="GO" id="GO:0010073">
    <property type="term" value="P:meristem maintenance"/>
    <property type="evidence" value="ECO:0007669"/>
    <property type="project" value="UniProtKB-ARBA"/>
</dbReference>
<evidence type="ECO:0000256" key="10">
    <source>
        <dbReference type="ARBA" id="ARBA00023180"/>
    </source>
</evidence>
<protein>
    <submittedName>
        <fullName evidence="13">Uncharacterized protein</fullName>
    </submittedName>
</protein>
<evidence type="ECO:0000313" key="13">
    <source>
        <dbReference type="EMBL" id="CAL0320766.1"/>
    </source>
</evidence>
<dbReference type="Pfam" id="PF07731">
    <property type="entry name" value="Cu-oxidase_2"/>
    <property type="match status" value="2"/>
</dbReference>
<evidence type="ECO:0000256" key="6">
    <source>
        <dbReference type="ARBA" id="ARBA00022824"/>
    </source>
</evidence>
<comment type="similarity">
    <text evidence="3">Belongs to the multicopper oxidase family.</text>
</comment>
<dbReference type="GO" id="GO:0005789">
    <property type="term" value="C:endoplasmic reticulum membrane"/>
    <property type="evidence" value="ECO:0007669"/>
    <property type="project" value="UniProtKB-SubCell"/>
</dbReference>
<keyword evidence="5" id="KW-0732">Signal</keyword>
<evidence type="ECO:0000256" key="1">
    <source>
        <dbReference type="ARBA" id="ARBA00001935"/>
    </source>
</evidence>
<evidence type="ECO:0000256" key="2">
    <source>
        <dbReference type="ARBA" id="ARBA00004406"/>
    </source>
</evidence>
<comment type="cofactor">
    <cofactor evidence="1">
        <name>Cu cation</name>
        <dbReference type="ChEBI" id="CHEBI:23378"/>
    </cofactor>
</comment>
<dbReference type="FunFam" id="2.60.40.420:FF:000102">
    <property type="entry name" value="Multi-copper oxidase type I family protein"/>
    <property type="match status" value="2"/>
</dbReference>
<feature type="domain" description="Plastocyanin-like" evidence="11">
    <location>
        <begin position="268"/>
        <end position="360"/>
    </location>
</feature>
<feature type="domain" description="Plastocyanin-like" evidence="12">
    <location>
        <begin position="414"/>
        <end position="501"/>
    </location>
</feature>
<accession>A0AAV1XGR5</accession>
<evidence type="ECO:0000256" key="7">
    <source>
        <dbReference type="ARBA" id="ARBA00023002"/>
    </source>
</evidence>